<dbReference type="Pfam" id="PF01618">
    <property type="entry name" value="MotA_ExbB"/>
    <property type="match status" value="1"/>
</dbReference>
<evidence type="ECO:0000313" key="12">
    <source>
        <dbReference type="Proteomes" id="UP000253769"/>
    </source>
</evidence>
<comment type="caution">
    <text evidence="11">The sequence shown here is derived from an EMBL/GenBank/DDBJ whole genome shotgun (WGS) entry which is preliminary data.</text>
</comment>
<organism evidence="11 12">
    <name type="scientific">Motiliproteus coralliicola</name>
    <dbReference type="NCBI Taxonomy" id="2283196"/>
    <lineage>
        <taxon>Bacteria</taxon>
        <taxon>Pseudomonadati</taxon>
        <taxon>Pseudomonadota</taxon>
        <taxon>Gammaproteobacteria</taxon>
        <taxon>Oceanospirillales</taxon>
        <taxon>Oceanospirillaceae</taxon>
        <taxon>Motiliproteus</taxon>
    </lineage>
</organism>
<feature type="domain" description="MotA/TolQ/ExbB proton channel" evidence="9">
    <location>
        <begin position="102"/>
        <end position="219"/>
    </location>
</feature>
<reference evidence="11 12" key="1">
    <citation type="submission" date="2018-07" db="EMBL/GenBank/DDBJ databases">
        <title>Motiliproteus coralliicola sp. nov., a bacterium isolated from Coral.</title>
        <authorList>
            <person name="Wang G."/>
        </authorList>
    </citation>
    <scope>NUCLEOTIDE SEQUENCE [LARGE SCALE GENOMIC DNA]</scope>
    <source>
        <strain evidence="11 12">C34</strain>
    </source>
</reference>
<keyword evidence="12" id="KW-1185">Reference proteome</keyword>
<dbReference type="NCBIfam" id="NF006583">
    <property type="entry name" value="PRK09109.1"/>
    <property type="match status" value="1"/>
</dbReference>
<feature type="transmembrane region" description="Helical" evidence="8">
    <location>
        <begin position="182"/>
        <end position="204"/>
    </location>
</feature>
<feature type="transmembrane region" description="Helical" evidence="8">
    <location>
        <begin position="34"/>
        <end position="53"/>
    </location>
</feature>
<dbReference type="AlphaFoldDB" id="A0A369WMJ8"/>
<evidence type="ECO:0000256" key="8">
    <source>
        <dbReference type="SAM" id="Phobius"/>
    </source>
</evidence>
<dbReference type="InterPro" id="IPR046786">
    <property type="entry name" value="MotA_N"/>
</dbReference>
<keyword evidence="5 8" id="KW-1133">Transmembrane helix</keyword>
<keyword evidence="11" id="KW-0966">Cell projection</keyword>
<feature type="domain" description="Motility protein A N-terminal" evidence="10">
    <location>
        <begin position="7"/>
        <end position="70"/>
    </location>
</feature>
<dbReference type="GO" id="GO:0005886">
    <property type="term" value="C:plasma membrane"/>
    <property type="evidence" value="ECO:0007669"/>
    <property type="project" value="UniProtKB-SubCell"/>
</dbReference>
<evidence type="ECO:0000256" key="2">
    <source>
        <dbReference type="ARBA" id="ARBA00022475"/>
    </source>
</evidence>
<dbReference type="GO" id="GO:0015031">
    <property type="term" value="P:protein transport"/>
    <property type="evidence" value="ECO:0007669"/>
    <property type="project" value="UniProtKB-KW"/>
</dbReference>
<keyword evidence="11" id="KW-0969">Cilium</keyword>
<keyword evidence="11" id="KW-0282">Flagellum</keyword>
<keyword evidence="7" id="KW-0813">Transport</keyword>
<evidence type="ECO:0000256" key="4">
    <source>
        <dbReference type="ARBA" id="ARBA00022779"/>
    </source>
</evidence>
<name>A0A369WMJ8_9GAMM</name>
<dbReference type="PANTHER" id="PTHR30433:SF3">
    <property type="entry name" value="MOTILITY PROTEIN A"/>
    <property type="match status" value="1"/>
</dbReference>
<dbReference type="OrthoDB" id="9806929at2"/>
<evidence type="ECO:0000259" key="9">
    <source>
        <dbReference type="Pfam" id="PF01618"/>
    </source>
</evidence>
<dbReference type="Pfam" id="PF20560">
    <property type="entry name" value="MotA_N"/>
    <property type="match status" value="1"/>
</dbReference>
<keyword evidence="7" id="KW-0653">Protein transport</keyword>
<comment type="subcellular location">
    <subcellularLocation>
        <location evidence="1">Cell membrane</location>
        <topology evidence="1">Multi-pass membrane protein</topology>
    </subcellularLocation>
    <subcellularLocation>
        <location evidence="7">Membrane</location>
        <topology evidence="7">Multi-pass membrane protein</topology>
    </subcellularLocation>
</comment>
<gene>
    <name evidence="11" type="ORF">DV711_07455</name>
</gene>
<evidence type="ECO:0000256" key="5">
    <source>
        <dbReference type="ARBA" id="ARBA00022989"/>
    </source>
</evidence>
<comment type="similarity">
    <text evidence="7">Belongs to the exbB/tolQ family.</text>
</comment>
<sequence>MDRLSLLGILLVLIAIFGGQIAEGGSVDTLINGAAAIIVFGGTLGAGMLQFSFPETRRALGMFSWVLSPPRLDFPQGVEKIVGWSIHARRFGLIGLEKQSELEDDDFLRKGLQLIADGNEHESIRELMEIELNVRELRDLQAARVYESMGGYAPTIGIIGAVMGLIHVMTNLDSPETLGSGIATAFVATVYGVGIANLVLLPIAGKLKSLVQQRYQYHEMMLEGFLSIAQGHNPLAIRMRLESYLR</sequence>
<dbReference type="InterPro" id="IPR002898">
    <property type="entry name" value="MotA_ExbB_proton_chnl"/>
</dbReference>
<dbReference type="GO" id="GO:0006935">
    <property type="term" value="P:chemotaxis"/>
    <property type="evidence" value="ECO:0007669"/>
    <property type="project" value="InterPro"/>
</dbReference>
<dbReference type="EMBL" id="QQOH01000002">
    <property type="protein sequence ID" value="RDE22433.1"/>
    <property type="molecule type" value="Genomic_DNA"/>
</dbReference>
<keyword evidence="2" id="KW-1003">Cell membrane</keyword>
<evidence type="ECO:0000256" key="1">
    <source>
        <dbReference type="ARBA" id="ARBA00004651"/>
    </source>
</evidence>
<protein>
    <submittedName>
        <fullName evidence="11">Flagellar motor protein</fullName>
    </submittedName>
</protein>
<evidence type="ECO:0000256" key="7">
    <source>
        <dbReference type="RuleBase" id="RU004057"/>
    </source>
</evidence>
<evidence type="ECO:0000256" key="3">
    <source>
        <dbReference type="ARBA" id="ARBA00022692"/>
    </source>
</evidence>
<dbReference type="PANTHER" id="PTHR30433">
    <property type="entry name" value="CHEMOTAXIS PROTEIN MOTA"/>
    <property type="match status" value="1"/>
</dbReference>
<evidence type="ECO:0000259" key="10">
    <source>
        <dbReference type="Pfam" id="PF20560"/>
    </source>
</evidence>
<feature type="transmembrane region" description="Helical" evidence="8">
    <location>
        <begin position="151"/>
        <end position="170"/>
    </location>
</feature>
<proteinExistence type="inferred from homology"/>
<dbReference type="Proteomes" id="UP000253769">
    <property type="component" value="Unassembled WGS sequence"/>
</dbReference>
<evidence type="ECO:0000256" key="6">
    <source>
        <dbReference type="ARBA" id="ARBA00023136"/>
    </source>
</evidence>
<accession>A0A369WMJ8</accession>
<keyword evidence="6 8" id="KW-0472">Membrane</keyword>
<keyword evidence="4" id="KW-0283">Flagellar rotation</keyword>
<keyword evidence="3 8" id="KW-0812">Transmembrane</keyword>
<dbReference type="InterPro" id="IPR047055">
    <property type="entry name" value="MotA-like"/>
</dbReference>
<dbReference type="GO" id="GO:0071978">
    <property type="term" value="P:bacterial-type flagellum-dependent swarming motility"/>
    <property type="evidence" value="ECO:0007669"/>
    <property type="project" value="InterPro"/>
</dbReference>
<dbReference type="RefSeq" id="WP_114695058.1">
    <property type="nucleotide sequence ID" value="NZ_QQOH01000002.1"/>
</dbReference>
<evidence type="ECO:0000313" key="11">
    <source>
        <dbReference type="EMBL" id="RDE22433.1"/>
    </source>
</evidence>